<evidence type="ECO:0000256" key="3">
    <source>
        <dbReference type="SAM" id="MobiDB-lite"/>
    </source>
</evidence>
<keyword evidence="4" id="KW-0472">Membrane</keyword>
<gene>
    <name evidence="6" type="ORF">C2E20_5938</name>
</gene>
<dbReference type="GO" id="GO:0005930">
    <property type="term" value="C:axoneme"/>
    <property type="evidence" value="ECO:0007669"/>
    <property type="project" value="UniProtKB-SubCell"/>
</dbReference>
<dbReference type="InterPro" id="IPR001611">
    <property type="entry name" value="Leu-rich_rpt"/>
</dbReference>
<dbReference type="CDD" id="cd00190">
    <property type="entry name" value="Tryp_SPc"/>
    <property type="match status" value="1"/>
</dbReference>
<dbReference type="InterPro" id="IPR009003">
    <property type="entry name" value="Peptidase_S1_PA"/>
</dbReference>
<keyword evidence="2" id="KW-1015">Disulfide bond</keyword>
<evidence type="ECO:0000256" key="1">
    <source>
        <dbReference type="ARBA" id="ARBA00004430"/>
    </source>
</evidence>
<dbReference type="GO" id="GO:0006508">
    <property type="term" value="P:proteolysis"/>
    <property type="evidence" value="ECO:0007669"/>
    <property type="project" value="InterPro"/>
</dbReference>
<dbReference type="GO" id="GO:0004252">
    <property type="term" value="F:serine-type endopeptidase activity"/>
    <property type="evidence" value="ECO:0007669"/>
    <property type="project" value="InterPro"/>
</dbReference>
<dbReference type="Pfam" id="PF00560">
    <property type="entry name" value="LRR_1"/>
    <property type="match status" value="1"/>
</dbReference>
<name>A0A2P6V9J8_9CHLO</name>
<feature type="region of interest" description="Disordered" evidence="3">
    <location>
        <begin position="1"/>
        <end position="24"/>
    </location>
</feature>
<dbReference type="SUPFAM" id="SSF52058">
    <property type="entry name" value="L domain-like"/>
    <property type="match status" value="1"/>
</dbReference>
<dbReference type="InterPro" id="IPR032675">
    <property type="entry name" value="LRR_dom_sf"/>
</dbReference>
<dbReference type="Proteomes" id="UP000239649">
    <property type="component" value="Unassembled WGS sequence"/>
</dbReference>
<dbReference type="InterPro" id="IPR033116">
    <property type="entry name" value="TRYPSIN_SER"/>
</dbReference>
<evidence type="ECO:0000313" key="6">
    <source>
        <dbReference type="EMBL" id="PSC70762.1"/>
    </source>
</evidence>
<dbReference type="InterPro" id="IPR001254">
    <property type="entry name" value="Trypsin_dom"/>
</dbReference>
<feature type="domain" description="Peptidase S1" evidence="5">
    <location>
        <begin position="604"/>
        <end position="846"/>
    </location>
</feature>
<dbReference type="InterPro" id="IPR001314">
    <property type="entry name" value="Peptidase_S1A"/>
</dbReference>
<protein>
    <submittedName>
        <fullName evidence="6">Trypsin</fullName>
    </submittedName>
</protein>
<dbReference type="Gene3D" id="2.40.10.10">
    <property type="entry name" value="Trypsin-like serine proteases"/>
    <property type="match status" value="1"/>
</dbReference>
<feature type="transmembrane region" description="Helical" evidence="4">
    <location>
        <begin position="520"/>
        <end position="541"/>
    </location>
</feature>
<feature type="transmembrane region" description="Helical" evidence="4">
    <location>
        <begin position="561"/>
        <end position="589"/>
    </location>
</feature>
<dbReference type="Gene3D" id="3.80.10.10">
    <property type="entry name" value="Ribonuclease Inhibitor"/>
    <property type="match status" value="3"/>
</dbReference>
<organism evidence="6 7">
    <name type="scientific">Micractinium conductrix</name>
    <dbReference type="NCBI Taxonomy" id="554055"/>
    <lineage>
        <taxon>Eukaryota</taxon>
        <taxon>Viridiplantae</taxon>
        <taxon>Chlorophyta</taxon>
        <taxon>core chlorophytes</taxon>
        <taxon>Trebouxiophyceae</taxon>
        <taxon>Chlorellales</taxon>
        <taxon>Chlorellaceae</taxon>
        <taxon>Chlorella clade</taxon>
        <taxon>Micractinium</taxon>
    </lineage>
</organism>
<evidence type="ECO:0000256" key="4">
    <source>
        <dbReference type="SAM" id="Phobius"/>
    </source>
</evidence>
<comment type="subcellular location">
    <subcellularLocation>
        <location evidence="1">Cytoplasm</location>
        <location evidence="1">Cytoskeleton</location>
        <location evidence="1">Cilium axoneme</location>
    </subcellularLocation>
</comment>
<reference evidence="6 7" key="1">
    <citation type="journal article" date="2018" name="Plant J.">
        <title>Genome sequences of Chlorella sorokiniana UTEX 1602 and Micractinium conductrix SAG 241.80: implications to maltose excretion by a green alga.</title>
        <authorList>
            <person name="Arriola M.B."/>
            <person name="Velmurugan N."/>
            <person name="Zhang Y."/>
            <person name="Plunkett M.H."/>
            <person name="Hondzo H."/>
            <person name="Barney B.M."/>
        </authorList>
    </citation>
    <scope>NUCLEOTIDE SEQUENCE [LARGE SCALE GENOMIC DNA]</scope>
    <source>
        <strain evidence="6 7">SAG 241.80</strain>
    </source>
</reference>
<evidence type="ECO:0000259" key="5">
    <source>
        <dbReference type="PROSITE" id="PS50240"/>
    </source>
</evidence>
<evidence type="ECO:0000313" key="7">
    <source>
        <dbReference type="Proteomes" id="UP000239649"/>
    </source>
</evidence>
<dbReference type="PROSITE" id="PS50240">
    <property type="entry name" value="TRYPSIN_DOM"/>
    <property type="match status" value="1"/>
</dbReference>
<accession>A0A2P6V9J8</accession>
<dbReference type="AlphaFoldDB" id="A0A2P6V9J8"/>
<dbReference type="SUPFAM" id="SSF50494">
    <property type="entry name" value="Trypsin-like serine proteases"/>
    <property type="match status" value="1"/>
</dbReference>
<dbReference type="EMBL" id="LHPF02000018">
    <property type="protein sequence ID" value="PSC70762.1"/>
    <property type="molecule type" value="Genomic_DNA"/>
</dbReference>
<proteinExistence type="predicted"/>
<feature type="transmembrane region" description="Helical" evidence="4">
    <location>
        <begin position="493"/>
        <end position="514"/>
    </location>
</feature>
<keyword evidence="4" id="KW-0812">Transmembrane</keyword>
<dbReference type="OrthoDB" id="120976at2759"/>
<keyword evidence="4" id="KW-1133">Transmembrane helix</keyword>
<dbReference type="STRING" id="554055.A0A2P6V9J8"/>
<dbReference type="InterPro" id="IPR043504">
    <property type="entry name" value="Peptidase_S1_PA_chymotrypsin"/>
</dbReference>
<evidence type="ECO:0000256" key="2">
    <source>
        <dbReference type="ARBA" id="ARBA00023157"/>
    </source>
</evidence>
<dbReference type="Pfam" id="PF00089">
    <property type="entry name" value="Trypsin"/>
    <property type="match status" value="1"/>
</dbReference>
<feature type="compositionally biased region" description="Pro residues" evidence="3">
    <location>
        <begin position="9"/>
        <end position="23"/>
    </location>
</feature>
<sequence>MQQAGPLPGVLPPPALAPPPALPPAVDSGDGWGAGLGEPLLLLIFANLEQQDIAAAHLVGRAWRDAARLSTRSLRFSGQPPDTERLKQAFPVASNLVLERMLLSAHHMTCIAGLPSLASLSLRGCKLEGSGVLVPLLRLQGLQELELCDVTGPTAEELDETIKSLTNLHRLHVESHSLSCTAPSLRSLAFLPRIRHLSVKQAWPQHGFVGLTNLEALAELQALELRGATVTDSIMRRLAALTRLSQLCVPEASLVTDQGLEALAGLTALRELDVSCWRTQADVPVSDAGAAHLAGLSSLTCLSLGGRRHVTAHALSFLASFTALRSLDLSRCQLSQGDPSFLWRLTQLTSLHLGGTKLAAEQFEGAAGGKLSSLARLAELDVSGTSFDDACCAQLAPLTQLRSLNLASTLVGSAGISQLCAAHPGRLRRLRLDGCAVCMSGVLGVLRSQPRGVVLWDDDHRGHLPDWCNITNTLLLTELPGRRQRLRLGYEQGGARTLAMASLVAGLVVAHVLLLLTTLVVLLLLPPVGLFLGCAVVVMAAAGKRLSSTGVMRAASRGETLLTAVLVGVGSLWRALLAALLVAATAAAAARRLDSERPEDRKLIVGGQQAASADDFPYLCSLRSYDGTQHICGATLIAPQLAVTAAYCANPPGGVRMPLLWCGLPSLHDPPPGSFDALQTVRQTTHDLYAASTYCHDLALLELNASAVHAEPIPGGTLQPGGFEALPPGHLLTAVGWGLAHREDPPLQDLFPSLPHWAELPLVLIEACNAPDAYDGHVIEPWMLCAGNSTADTCIGDSGGPLIDVRGSEAVQVGIVSWGAGCATAGFPGVYARLDSFADFITQHGYCGCSTTGLSGGVAAGAPNCSAATAAEERAAGAELAAGFDHACYVLEPARCPYAVPSRRFPGAAVALCDPFNNLTGHTAPPQAPPEVEPAPPEAEACSSPACRTPASEGLNTAAAAVPAAPVEALQWMHAAAEARRSACQREGACRALWCCS</sequence>
<dbReference type="PANTHER" id="PTHR24252">
    <property type="entry name" value="ACROSIN-RELATED"/>
    <property type="match status" value="1"/>
</dbReference>
<dbReference type="PRINTS" id="PR00722">
    <property type="entry name" value="CHYMOTRYPSIN"/>
</dbReference>
<keyword evidence="7" id="KW-1185">Reference proteome</keyword>
<dbReference type="PROSITE" id="PS00135">
    <property type="entry name" value="TRYPSIN_SER"/>
    <property type="match status" value="1"/>
</dbReference>
<dbReference type="PANTHER" id="PTHR24252:SF7">
    <property type="entry name" value="HYALIN"/>
    <property type="match status" value="1"/>
</dbReference>
<comment type="caution">
    <text evidence="6">The sequence shown here is derived from an EMBL/GenBank/DDBJ whole genome shotgun (WGS) entry which is preliminary data.</text>
</comment>
<dbReference type="SMART" id="SM00020">
    <property type="entry name" value="Tryp_SPc"/>
    <property type="match status" value="1"/>
</dbReference>